<evidence type="ECO:0000313" key="4">
    <source>
        <dbReference type="Proteomes" id="UP000195402"/>
    </source>
</evidence>
<dbReference type="InParanoid" id="A0A200QF87"/>
<gene>
    <name evidence="3" type="ORF">BVC80_9097g208</name>
</gene>
<comment type="caution">
    <text evidence="3">The sequence shown here is derived from an EMBL/GenBank/DDBJ whole genome shotgun (WGS) entry which is preliminary data.</text>
</comment>
<feature type="coiled-coil region" evidence="1">
    <location>
        <begin position="91"/>
        <end position="153"/>
    </location>
</feature>
<feature type="compositionally biased region" description="Basic and acidic residues" evidence="2">
    <location>
        <begin position="365"/>
        <end position="389"/>
    </location>
</feature>
<accession>A0A200QF87</accession>
<dbReference type="OMA" id="ECPTMSE"/>
<dbReference type="Proteomes" id="UP000195402">
    <property type="component" value="Unassembled WGS sequence"/>
</dbReference>
<feature type="region of interest" description="Disordered" evidence="2">
    <location>
        <begin position="361"/>
        <end position="402"/>
    </location>
</feature>
<evidence type="ECO:0000256" key="2">
    <source>
        <dbReference type="SAM" id="MobiDB-lite"/>
    </source>
</evidence>
<dbReference type="EMBL" id="MVGT01002224">
    <property type="protein sequence ID" value="OVA09111.1"/>
    <property type="molecule type" value="Genomic_DNA"/>
</dbReference>
<evidence type="ECO:0000313" key="3">
    <source>
        <dbReference type="EMBL" id="OVA09111.1"/>
    </source>
</evidence>
<keyword evidence="4" id="KW-1185">Reference proteome</keyword>
<protein>
    <submittedName>
        <fullName evidence="3">Uncharacterized protein</fullName>
    </submittedName>
</protein>
<evidence type="ECO:0000256" key="1">
    <source>
        <dbReference type="SAM" id="Coils"/>
    </source>
</evidence>
<organism evidence="3 4">
    <name type="scientific">Macleaya cordata</name>
    <name type="common">Five-seeded plume-poppy</name>
    <name type="synonym">Bocconia cordata</name>
    <dbReference type="NCBI Taxonomy" id="56857"/>
    <lineage>
        <taxon>Eukaryota</taxon>
        <taxon>Viridiplantae</taxon>
        <taxon>Streptophyta</taxon>
        <taxon>Embryophyta</taxon>
        <taxon>Tracheophyta</taxon>
        <taxon>Spermatophyta</taxon>
        <taxon>Magnoliopsida</taxon>
        <taxon>Ranunculales</taxon>
        <taxon>Papaveraceae</taxon>
        <taxon>Papaveroideae</taxon>
        <taxon>Macleaya</taxon>
    </lineage>
</organism>
<dbReference type="OrthoDB" id="1923550at2759"/>
<reference evidence="3 4" key="1">
    <citation type="journal article" date="2017" name="Mol. Plant">
        <title>The Genome of Medicinal Plant Macleaya cordata Provides New Insights into Benzylisoquinoline Alkaloids Metabolism.</title>
        <authorList>
            <person name="Liu X."/>
            <person name="Liu Y."/>
            <person name="Huang P."/>
            <person name="Ma Y."/>
            <person name="Qing Z."/>
            <person name="Tang Q."/>
            <person name="Cao H."/>
            <person name="Cheng P."/>
            <person name="Zheng Y."/>
            <person name="Yuan Z."/>
            <person name="Zhou Y."/>
            <person name="Liu J."/>
            <person name="Tang Z."/>
            <person name="Zhuo Y."/>
            <person name="Zhang Y."/>
            <person name="Yu L."/>
            <person name="Huang J."/>
            <person name="Yang P."/>
            <person name="Peng Q."/>
            <person name="Zhang J."/>
            <person name="Jiang W."/>
            <person name="Zhang Z."/>
            <person name="Lin K."/>
            <person name="Ro D.K."/>
            <person name="Chen X."/>
            <person name="Xiong X."/>
            <person name="Shang Y."/>
            <person name="Huang S."/>
            <person name="Zeng J."/>
        </authorList>
    </citation>
    <scope>NUCLEOTIDE SEQUENCE [LARGE SCALE GENOMIC DNA]</scope>
    <source>
        <strain evidence="4">cv. BLH2017</strain>
        <tissue evidence="3">Root</tissue>
    </source>
</reference>
<name>A0A200QF87_MACCD</name>
<dbReference type="AlphaFoldDB" id="A0A200QF87"/>
<keyword evidence="1" id="KW-0175">Coiled coil</keyword>
<sequence length="402" mass="46341">MRIHFGRFSSPKPIVRLLSPRDLNHILEFRLLQTSRHLPPSTSERDVNPPKSAYVVALLKKNGAPLKLGAAKRFCRLCQGRLFIEREQTTAEQLHLSIQKQKKTEEELNRKLQELQTELALSHELQHKLERKVEYLQNDNVLLENKQKELKATIGCLLQSRDSFLSLYEDSTCEMKRSIEIRDRKLSILSEKMHTHMLLFDSIEKEAVSVKQVVGDVQRLVSEKGDVVAGLKRKLDQVSAFEKEFVEKIWSLENKLRCNKEEIRRKDTIISELEGKLEAAKISNNCQPQIEEISIQLIYYLQKSLSVKEDIIQNLTTEKKGLHFEVRGLEIILLKIQEAVMNMNAEDQKVFSSVLKGQEECPTMSEKENNRSNDMVQESREESPCRDSGQEAAENTGFLLTS</sequence>
<proteinExistence type="predicted"/>